<feature type="compositionally biased region" description="Basic and acidic residues" evidence="1">
    <location>
        <begin position="74"/>
        <end position="84"/>
    </location>
</feature>
<evidence type="ECO:0000313" key="3">
    <source>
        <dbReference type="EMBL" id="AWI68240.1"/>
    </source>
</evidence>
<name>A0A2U8GIY8_9CHLO</name>
<keyword evidence="3" id="KW-0934">Plastid</keyword>
<evidence type="ECO:0000256" key="2">
    <source>
        <dbReference type="SAM" id="Phobius"/>
    </source>
</evidence>
<keyword evidence="3" id="KW-0150">Chloroplast</keyword>
<geneLocation type="chloroplast" evidence="3"/>
<keyword evidence="2" id="KW-0812">Transmembrane</keyword>
<evidence type="ECO:0000256" key="1">
    <source>
        <dbReference type="SAM" id="MobiDB-lite"/>
    </source>
</evidence>
<dbReference type="EMBL" id="MF276978">
    <property type="protein sequence ID" value="AWI68240.1"/>
    <property type="molecule type" value="Genomic_DNA"/>
</dbReference>
<feature type="compositionally biased region" description="Basic and acidic residues" evidence="1">
    <location>
        <begin position="161"/>
        <end position="180"/>
    </location>
</feature>
<proteinExistence type="predicted"/>
<evidence type="ECO:0008006" key="4">
    <source>
        <dbReference type="Google" id="ProtNLM"/>
    </source>
</evidence>
<protein>
    <recommendedName>
        <fullName evidence="4">Transmembrane protein</fullName>
    </recommendedName>
</protein>
<feature type="region of interest" description="Disordered" evidence="1">
    <location>
        <begin position="74"/>
        <end position="131"/>
    </location>
</feature>
<organism evidence="3">
    <name type="scientific">Pediastrum angulosum</name>
    <dbReference type="NCBI Taxonomy" id="271408"/>
    <lineage>
        <taxon>Eukaryota</taxon>
        <taxon>Viridiplantae</taxon>
        <taxon>Chlorophyta</taxon>
        <taxon>core chlorophytes</taxon>
        <taxon>Chlorophyceae</taxon>
        <taxon>CS clade</taxon>
        <taxon>Sphaeropleales</taxon>
        <taxon>Hydrodictyaceae</taxon>
        <taxon>Pediastrum</taxon>
    </lineage>
</organism>
<dbReference type="AlphaFoldDB" id="A0A2U8GIY8"/>
<feature type="region of interest" description="Disordered" evidence="1">
    <location>
        <begin position="144"/>
        <end position="180"/>
    </location>
</feature>
<dbReference type="EMBL" id="MF276978">
    <property type="protein sequence ID" value="AWI68242.1"/>
    <property type="molecule type" value="Genomic_DNA"/>
</dbReference>
<keyword evidence="2" id="KW-0472">Membrane</keyword>
<sequence length="180" mass="20978">MLCNYICCHSARKHVVAPRIEIYNLQYPLQFVLFFLLLFLRFFWNLLRFFAAVALSVLRFSRAFFAPREAEAPSAKEQKAEAPMRRPKLASVANRSERSAHQKKKRKRRSEKEEAKKKKRKRRSRSRFLGRAVGASAFRSFALGASASRGAKNARPKRRTERATEAPKKRKADTHQNKRQ</sequence>
<keyword evidence="2" id="KW-1133">Transmembrane helix</keyword>
<feature type="transmembrane region" description="Helical" evidence="2">
    <location>
        <begin position="31"/>
        <end position="58"/>
    </location>
</feature>
<feature type="compositionally biased region" description="Basic residues" evidence="1">
    <location>
        <begin position="117"/>
        <end position="128"/>
    </location>
</feature>
<accession>A0A2U8GIY8</accession>
<reference evidence="3" key="1">
    <citation type="journal article" date="2018" name="Am. J. Bot.">
        <title>Organellar phylogenomics inform systematics in the green algal family Hydrodictyaceae (Chlorophyceae) and provide clues to the complex evolutionary history of plastid genomes in the green algal tree of life.</title>
        <authorList>
            <person name="McManus H.A."/>
            <person name="Fucikova K."/>
            <person name="Lewis P.O."/>
            <person name="Lewis L.A."/>
            <person name="Karol K.G."/>
        </authorList>
    </citation>
    <scope>NUCLEOTIDE SEQUENCE</scope>
</reference>